<dbReference type="Pfam" id="PF13365">
    <property type="entry name" value="Trypsin_2"/>
    <property type="match status" value="1"/>
</dbReference>
<protein>
    <recommendedName>
        <fullName evidence="1">Effector-associated domain-containing protein</fullName>
    </recommendedName>
</protein>
<dbReference type="AlphaFoldDB" id="I0H876"/>
<dbReference type="eggNOG" id="COG3591">
    <property type="taxonomic scope" value="Bacteria"/>
</dbReference>
<evidence type="ECO:0000313" key="3">
    <source>
        <dbReference type="Proteomes" id="UP000007882"/>
    </source>
</evidence>
<evidence type="ECO:0000313" key="2">
    <source>
        <dbReference type="EMBL" id="BAL89213.1"/>
    </source>
</evidence>
<keyword evidence="3" id="KW-1185">Reference proteome</keyword>
<dbReference type="Gene3D" id="2.40.10.10">
    <property type="entry name" value="Trypsin-like serine proteases"/>
    <property type="match status" value="1"/>
</dbReference>
<proteinExistence type="predicted"/>
<dbReference type="Pfam" id="PF19955">
    <property type="entry name" value="EAD1"/>
    <property type="match status" value="1"/>
</dbReference>
<dbReference type="Proteomes" id="UP000007882">
    <property type="component" value="Chromosome"/>
</dbReference>
<dbReference type="InterPro" id="IPR043504">
    <property type="entry name" value="Peptidase_S1_PA_chymotrypsin"/>
</dbReference>
<dbReference type="STRING" id="512565.AMIS_39930"/>
<dbReference type="InterPro" id="IPR045430">
    <property type="entry name" value="EAD1"/>
</dbReference>
<dbReference type="InterPro" id="IPR009003">
    <property type="entry name" value="Peptidase_S1_PA"/>
</dbReference>
<reference evidence="2 3" key="1">
    <citation type="submission" date="2012-02" db="EMBL/GenBank/DDBJ databases">
        <title>Complete genome sequence of Actinoplanes missouriensis 431 (= NBRC 102363).</title>
        <authorList>
            <person name="Ohnishi Y."/>
            <person name="Ishikawa J."/>
            <person name="Sekine M."/>
            <person name="Hosoyama A."/>
            <person name="Harada T."/>
            <person name="Narita H."/>
            <person name="Hata T."/>
            <person name="Konno Y."/>
            <person name="Tutikane K."/>
            <person name="Fujita N."/>
            <person name="Horinouchi S."/>
            <person name="Hayakawa M."/>
        </authorList>
    </citation>
    <scope>NUCLEOTIDE SEQUENCE [LARGE SCALE GENOMIC DNA]</scope>
    <source>
        <strain evidence="3">ATCC 14538 / DSM 43046 / CBS 188.64 / JCM 3121 / NBRC 102363 / NCIMB 12654 / NRRL B-3342 / UNCC 431</strain>
    </source>
</reference>
<evidence type="ECO:0000259" key="1">
    <source>
        <dbReference type="Pfam" id="PF19955"/>
    </source>
</evidence>
<dbReference type="OrthoDB" id="104542at2"/>
<organism evidence="2 3">
    <name type="scientific">Actinoplanes missouriensis (strain ATCC 14538 / DSM 43046 / CBS 188.64 / JCM 3121 / NBRC 102363 / NCIMB 12654 / NRRL B-3342 / UNCC 431)</name>
    <dbReference type="NCBI Taxonomy" id="512565"/>
    <lineage>
        <taxon>Bacteria</taxon>
        <taxon>Bacillati</taxon>
        <taxon>Actinomycetota</taxon>
        <taxon>Actinomycetes</taxon>
        <taxon>Micromonosporales</taxon>
        <taxon>Micromonosporaceae</taxon>
        <taxon>Actinoplanes</taxon>
    </lineage>
</organism>
<sequence>MAIDGVTARLLSEALLDAFLPDRLDQMLFYRLGKHRHRITMKADHESIIFDLIMAADAEGWLPRLVTAARESRPAHPGLVVVAGRLHLTADTGGHLESILDTRAPDIHPARFRAALGLLEGQICRIERRTPTGPAPLGTGFLIGPDLCMTSYHVVRPLIDGRIGSDDVGLRFDYKHTATALPGTVFALARDWLVASAPNSSFEDRDGESAELPEPGELDFAVLRVAGEPGEQPIGVDAEPGAARRGWIEAVHRGPLRAGDDLLVLQHLMGEPLRLAFGRVSELNGNGTRLKHTANTEAGSSGSPCFTLALELAAIHQAGDPNRESWHVPTYNRAVPAAPIFTAWRG</sequence>
<feature type="domain" description="Effector-associated" evidence="1">
    <location>
        <begin position="1"/>
        <end position="86"/>
    </location>
</feature>
<accession>I0H876</accession>
<dbReference type="EMBL" id="AP012319">
    <property type="protein sequence ID" value="BAL89213.1"/>
    <property type="molecule type" value="Genomic_DNA"/>
</dbReference>
<gene>
    <name evidence="2" type="ordered locus">AMIS_39930</name>
</gene>
<name>I0H876_ACTM4</name>
<dbReference type="RefSeq" id="WP_014444107.1">
    <property type="nucleotide sequence ID" value="NC_017093.1"/>
</dbReference>
<dbReference type="SUPFAM" id="SSF50494">
    <property type="entry name" value="Trypsin-like serine proteases"/>
    <property type="match status" value="1"/>
</dbReference>
<dbReference type="KEGG" id="ams:AMIS_39930"/>
<dbReference type="PATRIC" id="fig|512565.3.peg.3979"/>
<dbReference type="HOGENOM" id="CLU_762498_0_0_11"/>